<comment type="caution">
    <text evidence="2">The sequence shown here is derived from an EMBL/GenBank/DDBJ whole genome shotgun (WGS) entry which is preliminary data.</text>
</comment>
<dbReference type="EMBL" id="VSSQ01091631">
    <property type="protein sequence ID" value="MPN37143.1"/>
    <property type="molecule type" value="Genomic_DNA"/>
</dbReference>
<evidence type="ECO:0000313" key="2">
    <source>
        <dbReference type="EMBL" id="MPN37143.1"/>
    </source>
</evidence>
<reference evidence="2" key="1">
    <citation type="submission" date="2019-08" db="EMBL/GenBank/DDBJ databases">
        <authorList>
            <person name="Kucharzyk K."/>
            <person name="Murdoch R.W."/>
            <person name="Higgins S."/>
            <person name="Loffler F."/>
        </authorList>
    </citation>
    <scope>NUCLEOTIDE SEQUENCE</scope>
</reference>
<keyword evidence="1" id="KW-0812">Transmembrane</keyword>
<keyword evidence="1" id="KW-0472">Membrane</keyword>
<gene>
    <name evidence="2" type="ORF">SDC9_184659</name>
</gene>
<accession>A0A645HNW6</accession>
<name>A0A645HNW6_9ZZZZ</name>
<sequence>MLQFQFNGADLLFHGNDFRFCKPDFFVYAVAAHHFLMLGQIAQAFALGKDDIPAVRRQFSYDYF</sequence>
<protein>
    <submittedName>
        <fullName evidence="2">Uncharacterized protein</fullName>
    </submittedName>
</protein>
<feature type="transmembrane region" description="Helical" evidence="1">
    <location>
        <begin position="25"/>
        <end position="47"/>
    </location>
</feature>
<organism evidence="2">
    <name type="scientific">bioreactor metagenome</name>
    <dbReference type="NCBI Taxonomy" id="1076179"/>
    <lineage>
        <taxon>unclassified sequences</taxon>
        <taxon>metagenomes</taxon>
        <taxon>ecological metagenomes</taxon>
    </lineage>
</organism>
<proteinExistence type="predicted"/>
<dbReference type="AlphaFoldDB" id="A0A645HNW6"/>
<keyword evidence="1" id="KW-1133">Transmembrane helix</keyword>
<evidence type="ECO:0000256" key="1">
    <source>
        <dbReference type="SAM" id="Phobius"/>
    </source>
</evidence>